<evidence type="ECO:0000313" key="1">
    <source>
        <dbReference type="EMBL" id="CAD0152425.1"/>
    </source>
</evidence>
<dbReference type="AlphaFoldDB" id="A0A8D6XT36"/>
<reference evidence="1 2" key="1">
    <citation type="submission" date="2020-06" db="EMBL/GenBank/DDBJ databases">
        <authorList>
            <person name="Chuat V."/>
        </authorList>
    </citation>
    <scope>NUCLEOTIDE SEQUENCE [LARGE SCALE GENOMIC DNA]</scope>
    <source>
        <strain evidence="1">STH_CIRM_998</strain>
    </source>
</reference>
<evidence type="ECO:0000313" key="2">
    <source>
        <dbReference type="Proteomes" id="UP000509791"/>
    </source>
</evidence>
<protein>
    <submittedName>
        <fullName evidence="1">Uncharacterized protein</fullName>
    </submittedName>
</protein>
<accession>A0A8D6XT36</accession>
<proteinExistence type="predicted"/>
<dbReference type="EMBL" id="LR822027">
    <property type="protein sequence ID" value="CAD0152425.1"/>
    <property type="molecule type" value="Genomic_DNA"/>
</dbReference>
<name>A0A8D6XT36_STRTR</name>
<organism evidence="1 2">
    <name type="scientific">Streptococcus thermophilus</name>
    <dbReference type="NCBI Taxonomy" id="1308"/>
    <lineage>
        <taxon>Bacteria</taxon>
        <taxon>Bacillati</taxon>
        <taxon>Bacillota</taxon>
        <taxon>Bacilli</taxon>
        <taxon>Lactobacillales</taxon>
        <taxon>Streptococcaceae</taxon>
        <taxon>Streptococcus</taxon>
    </lineage>
</organism>
<sequence>MRIPFPKSGFIALVFLVTASSHKNLRHTILEAFFIPYTFSLMARLK</sequence>
<gene>
    <name evidence="1" type="ORF">STHERMO_1144</name>
</gene>
<dbReference type="Proteomes" id="UP000509791">
    <property type="component" value="Chromosome"/>
</dbReference>